<dbReference type="AlphaFoldDB" id="A0A2W5V8Z3"/>
<evidence type="ECO:0000313" key="2">
    <source>
        <dbReference type="Proteomes" id="UP000249393"/>
    </source>
</evidence>
<dbReference type="Pfam" id="PF09938">
    <property type="entry name" value="DUF2170"/>
    <property type="match status" value="1"/>
</dbReference>
<proteinExistence type="predicted"/>
<sequence>MPAKPTRGAQAAERTRAWREARRQAGFVKIEVWAPAACKPDILSAVQAIVVESARGPALKTNPNPPKGVRHMDSVIDIAWTIHSLRDGLVESALVREGEMTVTVVEGVEPVLLVVMHEFGDLPIYVSGGGLQLVVSTLLWPCDEQNDRAAFNEFLLKAQKIVPLSNFGITSVEGRDYYELMGEISSKTTLQTLIIELRTLADNAIAAASDLRDNFEKSRGAAA</sequence>
<dbReference type="EMBL" id="QFQZ01000013">
    <property type="protein sequence ID" value="PZR35692.1"/>
    <property type="molecule type" value="Genomic_DNA"/>
</dbReference>
<gene>
    <name evidence="1" type="ORF">DI526_06135</name>
</gene>
<accession>A0A2W5V8Z3</accession>
<comment type="caution">
    <text evidence="1">The sequence shown here is derived from an EMBL/GenBank/DDBJ whole genome shotgun (WGS) entry which is preliminary data.</text>
</comment>
<dbReference type="InterPro" id="IPR019231">
    <property type="entry name" value="DUF2170"/>
</dbReference>
<reference evidence="1 2" key="1">
    <citation type="submission" date="2017-08" db="EMBL/GenBank/DDBJ databases">
        <title>Infants hospitalized years apart are colonized by the same room-sourced microbial strains.</title>
        <authorList>
            <person name="Brooks B."/>
            <person name="Olm M.R."/>
            <person name="Firek B.A."/>
            <person name="Baker R."/>
            <person name="Thomas B.C."/>
            <person name="Morowitz M.J."/>
            <person name="Banfield J.F."/>
        </authorList>
    </citation>
    <scope>NUCLEOTIDE SEQUENCE [LARGE SCALE GENOMIC DNA]</scope>
    <source>
        <strain evidence="1">S2_003_000_R2_4</strain>
    </source>
</reference>
<organism evidence="1 2">
    <name type="scientific">Caulobacter segnis</name>
    <dbReference type="NCBI Taxonomy" id="88688"/>
    <lineage>
        <taxon>Bacteria</taxon>
        <taxon>Pseudomonadati</taxon>
        <taxon>Pseudomonadota</taxon>
        <taxon>Alphaproteobacteria</taxon>
        <taxon>Caulobacterales</taxon>
        <taxon>Caulobacteraceae</taxon>
        <taxon>Caulobacter</taxon>
    </lineage>
</organism>
<name>A0A2W5V8Z3_9CAUL</name>
<evidence type="ECO:0000313" key="1">
    <source>
        <dbReference type="EMBL" id="PZR35692.1"/>
    </source>
</evidence>
<dbReference type="Proteomes" id="UP000249393">
    <property type="component" value="Unassembled WGS sequence"/>
</dbReference>
<dbReference type="RefSeq" id="WP_304275476.1">
    <property type="nucleotide sequence ID" value="NZ_QFQZ01000013.1"/>
</dbReference>
<protein>
    <submittedName>
        <fullName evidence="1">DUF2170 domain-containing protein</fullName>
    </submittedName>
</protein>